<accession>A0ABY7JU89</accession>
<dbReference type="PANTHER" id="PTHR33383:SF1">
    <property type="entry name" value="MEMBRANE PROTEIN INSERTION EFFICIENCY FACTOR-RELATED"/>
    <property type="match status" value="1"/>
</dbReference>
<organism evidence="2 3">
    <name type="scientific">Jatrophihabitans cynanchi</name>
    <dbReference type="NCBI Taxonomy" id="2944128"/>
    <lineage>
        <taxon>Bacteria</taxon>
        <taxon>Bacillati</taxon>
        <taxon>Actinomycetota</taxon>
        <taxon>Actinomycetes</taxon>
        <taxon>Jatrophihabitantales</taxon>
        <taxon>Jatrophihabitantaceae</taxon>
        <taxon>Jatrophihabitans</taxon>
    </lineage>
</organism>
<dbReference type="PANTHER" id="PTHR33383">
    <property type="entry name" value="MEMBRANE PROTEIN INSERTION EFFICIENCY FACTOR-RELATED"/>
    <property type="match status" value="1"/>
</dbReference>
<keyword evidence="1" id="KW-1003">Cell membrane</keyword>
<evidence type="ECO:0000313" key="2">
    <source>
        <dbReference type="EMBL" id="WAX55258.1"/>
    </source>
</evidence>
<dbReference type="NCBIfam" id="TIGR00278">
    <property type="entry name" value="membrane protein insertion efficiency factor YidD"/>
    <property type="match status" value="1"/>
</dbReference>
<dbReference type="EMBL" id="CP097463">
    <property type="protein sequence ID" value="WAX55258.1"/>
    <property type="molecule type" value="Genomic_DNA"/>
</dbReference>
<comment type="function">
    <text evidence="1">Could be involved in insertion of integral membrane proteins into the membrane.</text>
</comment>
<dbReference type="Pfam" id="PF01809">
    <property type="entry name" value="YidD"/>
    <property type="match status" value="1"/>
</dbReference>
<keyword evidence="3" id="KW-1185">Reference proteome</keyword>
<reference evidence="2" key="1">
    <citation type="submission" date="2022-05" db="EMBL/GenBank/DDBJ databases">
        <title>Jatrophihabitans sp. SB3-54 whole genome sequence.</title>
        <authorList>
            <person name="Suh M.K."/>
            <person name="Eom M.K."/>
            <person name="Kim J.S."/>
            <person name="Kim H.S."/>
            <person name="Do H.E."/>
            <person name="Shin Y.K."/>
            <person name="Lee J.-S."/>
        </authorList>
    </citation>
    <scope>NUCLEOTIDE SEQUENCE</scope>
    <source>
        <strain evidence="2">SB3-54</strain>
    </source>
</reference>
<gene>
    <name evidence="2" type="primary">yidD</name>
    <name evidence="2" type="ORF">M6B22_11915</name>
</gene>
<dbReference type="HAMAP" id="MF_00386">
    <property type="entry name" value="UPF0161_YidD"/>
    <property type="match status" value="1"/>
</dbReference>
<dbReference type="InterPro" id="IPR002696">
    <property type="entry name" value="Membr_insert_effic_factor_YidD"/>
</dbReference>
<evidence type="ECO:0000313" key="3">
    <source>
        <dbReference type="Proteomes" id="UP001164693"/>
    </source>
</evidence>
<comment type="subcellular location">
    <subcellularLocation>
        <location evidence="1">Cell membrane</location>
        <topology evidence="1">Peripheral membrane protein</topology>
        <orientation evidence="1">Cytoplasmic side</orientation>
    </subcellularLocation>
</comment>
<proteinExistence type="inferred from homology"/>
<name>A0ABY7JU89_9ACTN</name>
<keyword evidence="1" id="KW-0472">Membrane</keyword>
<sequence>MRAPARAAVRAITFYRTAISPARPPSCRYTPTCSAYAAEAIERFGLARGGWLAMRRLLRCHPFHAGGHDPVPALVDRTADASAATTDLMAV</sequence>
<evidence type="ECO:0000256" key="1">
    <source>
        <dbReference type="HAMAP-Rule" id="MF_00386"/>
    </source>
</evidence>
<comment type="similarity">
    <text evidence="1">Belongs to the UPF0161 family.</text>
</comment>
<dbReference type="Proteomes" id="UP001164693">
    <property type="component" value="Chromosome"/>
</dbReference>
<dbReference type="RefSeq" id="WP_269441762.1">
    <property type="nucleotide sequence ID" value="NZ_CP097463.1"/>
</dbReference>
<protein>
    <recommendedName>
        <fullName evidence="1">Putative membrane protein insertion efficiency factor</fullName>
    </recommendedName>
</protein>
<dbReference type="SMART" id="SM01234">
    <property type="entry name" value="Haemolytic"/>
    <property type="match status" value="1"/>
</dbReference>